<evidence type="ECO:0000256" key="1">
    <source>
        <dbReference type="SAM" id="MobiDB-lite"/>
    </source>
</evidence>
<dbReference type="Gramene" id="OQU75812">
    <property type="protein sequence ID" value="OQU75812"/>
    <property type="gene ID" value="SORBI_3010G036601"/>
</dbReference>
<protein>
    <recommendedName>
        <fullName evidence="5">Secreted protein</fullName>
    </recommendedName>
</protein>
<evidence type="ECO:0000256" key="2">
    <source>
        <dbReference type="SAM" id="SignalP"/>
    </source>
</evidence>
<reference evidence="3 4" key="1">
    <citation type="journal article" date="2009" name="Nature">
        <title>The Sorghum bicolor genome and the diversification of grasses.</title>
        <authorList>
            <person name="Paterson A.H."/>
            <person name="Bowers J.E."/>
            <person name="Bruggmann R."/>
            <person name="Dubchak I."/>
            <person name="Grimwood J."/>
            <person name="Gundlach H."/>
            <person name="Haberer G."/>
            <person name="Hellsten U."/>
            <person name="Mitros T."/>
            <person name="Poliakov A."/>
            <person name="Schmutz J."/>
            <person name="Spannagl M."/>
            <person name="Tang H."/>
            <person name="Wang X."/>
            <person name="Wicker T."/>
            <person name="Bharti A.K."/>
            <person name="Chapman J."/>
            <person name="Feltus F.A."/>
            <person name="Gowik U."/>
            <person name="Grigoriev I.V."/>
            <person name="Lyons E."/>
            <person name="Maher C.A."/>
            <person name="Martis M."/>
            <person name="Narechania A."/>
            <person name="Otillar R.P."/>
            <person name="Penning B.W."/>
            <person name="Salamov A.A."/>
            <person name="Wang Y."/>
            <person name="Zhang L."/>
            <person name="Carpita N.C."/>
            <person name="Freeling M."/>
            <person name="Gingle A.R."/>
            <person name="Hash C.T."/>
            <person name="Keller B."/>
            <person name="Klein P."/>
            <person name="Kresovich S."/>
            <person name="McCann M.C."/>
            <person name="Ming R."/>
            <person name="Peterson D.G."/>
            <person name="Mehboob-ur-Rahman"/>
            <person name="Ware D."/>
            <person name="Westhoff P."/>
            <person name="Mayer K.F."/>
            <person name="Messing J."/>
            <person name="Rokhsar D.S."/>
        </authorList>
    </citation>
    <scope>NUCLEOTIDE SEQUENCE [LARGE SCALE GENOMIC DNA]</scope>
    <source>
        <strain evidence="4">cv. BTx623</strain>
    </source>
</reference>
<evidence type="ECO:0008006" key="5">
    <source>
        <dbReference type="Google" id="ProtNLM"/>
    </source>
</evidence>
<feature type="signal peptide" evidence="2">
    <location>
        <begin position="1"/>
        <end position="20"/>
    </location>
</feature>
<keyword evidence="4" id="KW-1185">Reference proteome</keyword>
<dbReference type="EMBL" id="CM000769">
    <property type="protein sequence ID" value="OQU75812.1"/>
    <property type="molecule type" value="Genomic_DNA"/>
</dbReference>
<accession>A0A1W0VRA5</accession>
<dbReference type="Proteomes" id="UP000000768">
    <property type="component" value="Chromosome 10"/>
</dbReference>
<proteinExistence type="predicted"/>
<feature type="chain" id="PRO_5013003623" description="Secreted protein" evidence="2">
    <location>
        <begin position="21"/>
        <end position="175"/>
    </location>
</feature>
<sequence>MARVAPGGFWLAWGIGGARALRPASDAAPLPCAASQLGSSSAPPVALTRALSGNSPKSTSTQPICLLFQALQLPPLCSPRRAAVLAAAWFFSGRTPCRPQHRRCWRARRTSKRRRPSGTARASTTLTRSCSSSKGRRRRRRHGRLSHPHRNLHGWFTGSCDLSSGSSPARCTRWR</sequence>
<feature type="compositionally biased region" description="Basic residues" evidence="1">
    <location>
        <begin position="103"/>
        <end position="116"/>
    </location>
</feature>
<keyword evidence="2" id="KW-0732">Signal</keyword>
<name>A0A1W0VRA5_SORBI</name>
<reference evidence="4" key="2">
    <citation type="journal article" date="2018" name="Plant J.">
        <title>The Sorghum bicolor reference genome: improved assembly, gene annotations, a transcriptome atlas, and signatures of genome organization.</title>
        <authorList>
            <person name="McCormick R.F."/>
            <person name="Truong S.K."/>
            <person name="Sreedasyam A."/>
            <person name="Jenkins J."/>
            <person name="Shu S."/>
            <person name="Sims D."/>
            <person name="Kennedy M."/>
            <person name="Amirebrahimi M."/>
            <person name="Weers B.D."/>
            <person name="McKinley B."/>
            <person name="Mattison A."/>
            <person name="Morishige D.T."/>
            <person name="Grimwood J."/>
            <person name="Schmutz J."/>
            <person name="Mullet J.E."/>
        </authorList>
    </citation>
    <scope>NUCLEOTIDE SEQUENCE [LARGE SCALE GENOMIC DNA]</scope>
    <source>
        <strain evidence="4">cv. BTx623</strain>
    </source>
</reference>
<feature type="compositionally biased region" description="Basic residues" evidence="1">
    <location>
        <begin position="134"/>
        <end position="149"/>
    </location>
</feature>
<evidence type="ECO:0000313" key="3">
    <source>
        <dbReference type="EMBL" id="OQU75812.1"/>
    </source>
</evidence>
<gene>
    <name evidence="3" type="ORF">SORBI_3010G036601</name>
</gene>
<feature type="region of interest" description="Disordered" evidence="1">
    <location>
        <begin position="103"/>
        <end position="149"/>
    </location>
</feature>
<evidence type="ECO:0000313" key="4">
    <source>
        <dbReference type="Proteomes" id="UP000000768"/>
    </source>
</evidence>
<organism evidence="3 4">
    <name type="scientific">Sorghum bicolor</name>
    <name type="common">Sorghum</name>
    <name type="synonym">Sorghum vulgare</name>
    <dbReference type="NCBI Taxonomy" id="4558"/>
    <lineage>
        <taxon>Eukaryota</taxon>
        <taxon>Viridiplantae</taxon>
        <taxon>Streptophyta</taxon>
        <taxon>Embryophyta</taxon>
        <taxon>Tracheophyta</taxon>
        <taxon>Spermatophyta</taxon>
        <taxon>Magnoliopsida</taxon>
        <taxon>Liliopsida</taxon>
        <taxon>Poales</taxon>
        <taxon>Poaceae</taxon>
        <taxon>PACMAD clade</taxon>
        <taxon>Panicoideae</taxon>
        <taxon>Andropogonodae</taxon>
        <taxon>Andropogoneae</taxon>
        <taxon>Sorghinae</taxon>
        <taxon>Sorghum</taxon>
    </lineage>
</organism>
<dbReference type="InParanoid" id="A0A1W0VRA5"/>
<dbReference type="AlphaFoldDB" id="A0A1W0VRA5"/>